<keyword evidence="4" id="KW-1185">Reference proteome</keyword>
<gene>
    <name evidence="3" type="ORF">BSAL_33080</name>
</gene>
<organism evidence="3 4">
    <name type="scientific">Bodo saltans</name>
    <name type="common">Flagellated protozoan</name>
    <dbReference type="NCBI Taxonomy" id="75058"/>
    <lineage>
        <taxon>Eukaryota</taxon>
        <taxon>Discoba</taxon>
        <taxon>Euglenozoa</taxon>
        <taxon>Kinetoplastea</taxon>
        <taxon>Metakinetoplastina</taxon>
        <taxon>Eubodonida</taxon>
        <taxon>Bodonidae</taxon>
        <taxon>Bodo</taxon>
    </lineage>
</organism>
<feature type="region of interest" description="Disordered" evidence="1">
    <location>
        <begin position="231"/>
        <end position="251"/>
    </location>
</feature>
<dbReference type="OrthoDB" id="272672at2759"/>
<accession>A0A0S4JSW1</accession>
<dbReference type="AlphaFoldDB" id="A0A0S4JSW1"/>
<dbReference type="SMART" id="SM00833">
    <property type="entry name" value="CobW_C"/>
    <property type="match status" value="1"/>
</dbReference>
<dbReference type="VEuPathDB" id="TriTrypDB:BSAL_33080"/>
<evidence type="ECO:0000313" key="3">
    <source>
        <dbReference type="EMBL" id="CUG91638.1"/>
    </source>
</evidence>
<feature type="compositionally biased region" description="Acidic residues" evidence="1">
    <location>
        <begin position="138"/>
        <end position="158"/>
    </location>
</feature>
<feature type="region of interest" description="Disordered" evidence="1">
    <location>
        <begin position="343"/>
        <end position="399"/>
    </location>
</feature>
<feature type="compositionally biased region" description="Low complexity" evidence="1">
    <location>
        <begin position="125"/>
        <end position="137"/>
    </location>
</feature>
<dbReference type="InterPro" id="IPR051927">
    <property type="entry name" value="Zn_Chap_cDPG_Synth"/>
</dbReference>
<evidence type="ECO:0000313" key="4">
    <source>
        <dbReference type="Proteomes" id="UP000051952"/>
    </source>
</evidence>
<name>A0A0S4JSW1_BODSA</name>
<feature type="region of interest" description="Disordered" evidence="1">
    <location>
        <begin position="123"/>
        <end position="178"/>
    </location>
</feature>
<dbReference type="PANTHER" id="PTHR43603:SF1">
    <property type="entry name" value="ZINC-REGULATED GTPASE METALLOPROTEIN ACTIVATOR 1"/>
    <property type="match status" value="1"/>
</dbReference>
<evidence type="ECO:0000256" key="1">
    <source>
        <dbReference type="SAM" id="MobiDB-lite"/>
    </source>
</evidence>
<dbReference type="EMBL" id="CYKH01001947">
    <property type="protein sequence ID" value="CUG91638.1"/>
    <property type="molecule type" value="Genomic_DNA"/>
</dbReference>
<protein>
    <recommendedName>
        <fullName evidence="2">CobW C-terminal domain-containing protein</fullName>
    </recommendedName>
</protein>
<evidence type="ECO:0000259" key="2">
    <source>
        <dbReference type="SMART" id="SM00833"/>
    </source>
</evidence>
<feature type="domain" description="CobW C-terminal" evidence="2">
    <location>
        <begin position="85"/>
        <end position="285"/>
    </location>
</feature>
<dbReference type="Pfam" id="PF07683">
    <property type="entry name" value="CobW_C"/>
    <property type="match status" value="1"/>
</dbReference>
<proteinExistence type="predicted"/>
<feature type="non-terminal residue" evidence="3">
    <location>
        <position position="1"/>
    </location>
</feature>
<feature type="compositionally biased region" description="Low complexity" evidence="1">
    <location>
        <begin position="368"/>
        <end position="386"/>
    </location>
</feature>
<dbReference type="PANTHER" id="PTHR43603">
    <property type="entry name" value="COBW DOMAIN-CONTAINING PROTEIN DDB_G0274527"/>
    <property type="match status" value="1"/>
</dbReference>
<dbReference type="InterPro" id="IPR011629">
    <property type="entry name" value="CobW-like_C"/>
</dbReference>
<dbReference type="Proteomes" id="UP000051952">
    <property type="component" value="Unassembled WGS sequence"/>
</dbReference>
<sequence length="399" mass="44092">KNANEFLQSTASVLAQHPAVTALFDVVRRTNATALIVPAVNSVVPMSHIIKTGYFTPQFAQSMNKWMDDIKSGVQHNPETLEYGVGSFFYTAQRPFHPGRAYEWLEQYFSVKQMVPDADDEEAAMAELESNTDSDSLSSDEEDGENEGEESSSDEEAASDNGSDMGSSGADEATEQEAKNSERLKAYGNLFRGKGFLWLGNPKRVDSFAQISLAGNVLNFTYGGPWADFPDDTAQRKPAATSRSSVAPLPQGKHFHYNPKSQQLLVFIGQSLNAEALKRDLDALLLTDDECSELMAHMDDAVSKEERRVASGRARKWRDRAWLNDLFEDYFEDFPLPLSPLPSLPTIHSHDEESDEEVGASRDEPNVEPALQEAPAAAAIKVTAPAKRPRSEEPADDIW</sequence>
<dbReference type="SUPFAM" id="SSF90002">
    <property type="entry name" value="Hypothetical protein YjiA, C-terminal domain"/>
    <property type="match status" value="1"/>
</dbReference>
<reference evidence="4" key="1">
    <citation type="submission" date="2015-09" db="EMBL/GenBank/DDBJ databases">
        <authorList>
            <consortium name="Pathogen Informatics"/>
        </authorList>
    </citation>
    <scope>NUCLEOTIDE SEQUENCE [LARGE SCALE GENOMIC DNA]</scope>
    <source>
        <strain evidence="4">Lake Konstanz</strain>
    </source>
</reference>